<evidence type="ECO:0000256" key="7">
    <source>
        <dbReference type="ARBA" id="ARBA00023136"/>
    </source>
</evidence>
<dbReference type="AlphaFoldDB" id="A0A380NNJ5"/>
<keyword evidence="3" id="KW-0813">Transport</keyword>
<keyword evidence="7 8" id="KW-0472">Membrane</keyword>
<name>A0A380NNJ5_9FIRM</name>
<feature type="transmembrane region" description="Helical" evidence="8">
    <location>
        <begin position="264"/>
        <end position="286"/>
    </location>
</feature>
<evidence type="ECO:0000256" key="3">
    <source>
        <dbReference type="ARBA" id="ARBA00022448"/>
    </source>
</evidence>
<dbReference type="InterPro" id="IPR038770">
    <property type="entry name" value="Na+/solute_symporter_sf"/>
</dbReference>
<dbReference type="PANTHER" id="PTHR36838">
    <property type="entry name" value="AUXIN EFFLUX CARRIER FAMILY PROTEIN"/>
    <property type="match status" value="1"/>
</dbReference>
<feature type="transmembrane region" description="Helical" evidence="8">
    <location>
        <begin position="196"/>
        <end position="216"/>
    </location>
</feature>
<feature type="transmembrane region" description="Helical" evidence="8">
    <location>
        <begin position="298"/>
        <end position="317"/>
    </location>
</feature>
<dbReference type="GO" id="GO:0005886">
    <property type="term" value="C:plasma membrane"/>
    <property type="evidence" value="ECO:0007669"/>
    <property type="project" value="UniProtKB-SubCell"/>
</dbReference>
<evidence type="ECO:0000256" key="6">
    <source>
        <dbReference type="ARBA" id="ARBA00022989"/>
    </source>
</evidence>
<comment type="subcellular location">
    <subcellularLocation>
        <location evidence="1">Cell membrane</location>
        <topology evidence="1">Multi-pass membrane protein</topology>
    </subcellularLocation>
</comment>
<keyword evidence="6 8" id="KW-1133">Transmembrane helix</keyword>
<dbReference type="Pfam" id="PF03547">
    <property type="entry name" value="Mem_trans"/>
    <property type="match status" value="2"/>
</dbReference>
<evidence type="ECO:0000256" key="5">
    <source>
        <dbReference type="ARBA" id="ARBA00022692"/>
    </source>
</evidence>
<dbReference type="PANTHER" id="PTHR36838:SF1">
    <property type="entry name" value="SLR1864 PROTEIN"/>
    <property type="match status" value="1"/>
</dbReference>
<dbReference type="EMBL" id="UHIO01000001">
    <property type="protein sequence ID" value="SUP44260.1"/>
    <property type="molecule type" value="Genomic_DNA"/>
</dbReference>
<evidence type="ECO:0000256" key="4">
    <source>
        <dbReference type="ARBA" id="ARBA00022475"/>
    </source>
</evidence>
<dbReference type="RefSeq" id="WP_115310695.1">
    <property type="nucleotide sequence ID" value="NZ_UHIO01000001.1"/>
</dbReference>
<feature type="transmembrane region" description="Helical" evidence="8">
    <location>
        <begin position="128"/>
        <end position="155"/>
    </location>
</feature>
<feature type="transmembrane region" description="Helical" evidence="8">
    <location>
        <begin position="97"/>
        <end position="116"/>
    </location>
</feature>
<feature type="transmembrane region" description="Helical" evidence="8">
    <location>
        <begin position="167"/>
        <end position="190"/>
    </location>
</feature>
<keyword evidence="10" id="KW-1185">Reference proteome</keyword>
<dbReference type="OrthoDB" id="527159at2"/>
<evidence type="ECO:0000256" key="1">
    <source>
        <dbReference type="ARBA" id="ARBA00004651"/>
    </source>
</evidence>
<reference evidence="9 10" key="1">
    <citation type="submission" date="2018-06" db="EMBL/GenBank/DDBJ databases">
        <authorList>
            <consortium name="Pathogen Informatics"/>
            <person name="Doyle S."/>
        </authorList>
    </citation>
    <scope>NUCLEOTIDE SEQUENCE [LARGE SCALE GENOMIC DNA]</scope>
    <source>
        <strain evidence="9 10">NCTC12020</strain>
    </source>
</reference>
<feature type="transmembrane region" description="Helical" evidence="8">
    <location>
        <begin position="63"/>
        <end position="85"/>
    </location>
</feature>
<organism evidence="9 10">
    <name type="scientific">Veillonella criceti</name>
    <dbReference type="NCBI Taxonomy" id="103891"/>
    <lineage>
        <taxon>Bacteria</taxon>
        <taxon>Bacillati</taxon>
        <taxon>Bacillota</taxon>
        <taxon>Negativicutes</taxon>
        <taxon>Veillonellales</taxon>
        <taxon>Veillonellaceae</taxon>
        <taxon>Veillonella</taxon>
    </lineage>
</organism>
<dbReference type="Proteomes" id="UP000255367">
    <property type="component" value="Unassembled WGS sequence"/>
</dbReference>
<evidence type="ECO:0000256" key="2">
    <source>
        <dbReference type="ARBA" id="ARBA00010145"/>
    </source>
</evidence>
<comment type="similarity">
    <text evidence="2">Belongs to the auxin efflux carrier (TC 2.A.69) family.</text>
</comment>
<evidence type="ECO:0000256" key="8">
    <source>
        <dbReference type="SAM" id="Phobius"/>
    </source>
</evidence>
<feature type="transmembrane region" description="Helical" evidence="8">
    <location>
        <begin position="37"/>
        <end position="57"/>
    </location>
</feature>
<keyword evidence="5 8" id="KW-0812">Transmembrane</keyword>
<protein>
    <submittedName>
        <fullName evidence="9">Auxin efflux carrier</fullName>
    </submittedName>
</protein>
<evidence type="ECO:0000313" key="9">
    <source>
        <dbReference type="EMBL" id="SUP44260.1"/>
    </source>
</evidence>
<feature type="transmembrane region" description="Helical" evidence="8">
    <location>
        <begin position="6"/>
        <end position="25"/>
    </location>
</feature>
<keyword evidence="4" id="KW-1003">Cell membrane</keyword>
<accession>A0A380NNJ5</accession>
<feature type="transmembrane region" description="Helical" evidence="8">
    <location>
        <begin position="237"/>
        <end position="258"/>
    </location>
</feature>
<dbReference type="Gene3D" id="1.20.1530.20">
    <property type="match status" value="1"/>
</dbReference>
<dbReference type="GO" id="GO:0055085">
    <property type="term" value="P:transmembrane transport"/>
    <property type="evidence" value="ECO:0007669"/>
    <property type="project" value="InterPro"/>
</dbReference>
<dbReference type="InterPro" id="IPR004776">
    <property type="entry name" value="Mem_transp_PIN-like"/>
</dbReference>
<proteinExistence type="inferred from homology"/>
<sequence>MILHIFLTTVMPILLLVLIGYFMDKKFHLDLDTLSKINFYVVAPAFLFTNTYSYTVTAESAEVVWLTVIGFIATWLASLVFENVLRLKKEKCGIFRNAVLFNNCGNIGVPLIVFIYSNDPFLQNGQPIWLQAAIAIQIVVFVWQNIVTNSFGFYFAGQGKMSRYDAFLLVFKMPIIYAVAGALLCNFGAVPIKETFFWPVLMNVSNALVMVALFTLGVQLARTPFDFFNREVMWGSAVRLIAGPLVAWGTIVAYDMWVEPVSTLVMQVLVISAAVPSGVTTALIAGVLKTETEYATQLVVATTVLSAVTLPVVIMLVK</sequence>
<gene>
    <name evidence="9" type="ORF">NCTC12020_01580</name>
</gene>
<evidence type="ECO:0000313" key="10">
    <source>
        <dbReference type="Proteomes" id="UP000255367"/>
    </source>
</evidence>